<dbReference type="PANTHER" id="PTHR11058">
    <property type="entry name" value="NADH-UBIQUINONE OXIDOREDUCTASE CHAIN 3"/>
    <property type="match status" value="1"/>
</dbReference>
<reference evidence="13" key="1">
    <citation type="journal article" date="2021" name="Genome Biol. Evol.">
        <title>Mitochondrial genome evolution in pelagophyte algae.</title>
        <authorList>
            <person name="Sibbald S.J."/>
            <person name="Lawton M."/>
            <person name="Archibald J.M."/>
        </authorList>
    </citation>
    <scope>NUCLEOTIDE SEQUENCE</scope>
    <source>
        <strain evidence="13">CCMP1756</strain>
    </source>
</reference>
<dbReference type="InterPro" id="IPR000440">
    <property type="entry name" value="NADH_UbQ/plastoQ_OxRdtase_su3"/>
</dbReference>
<gene>
    <name evidence="13" type="primary">nad3</name>
</gene>
<evidence type="ECO:0000256" key="1">
    <source>
        <dbReference type="ARBA" id="ARBA00004141"/>
    </source>
</evidence>
<comment type="similarity">
    <text evidence="2 12">Belongs to the complex I subunit 3 family.</text>
</comment>
<feature type="transmembrane region" description="Helical" evidence="12">
    <location>
        <begin position="94"/>
        <end position="114"/>
    </location>
</feature>
<organism evidence="13">
    <name type="scientific">Pelagomonas calceolata</name>
    <dbReference type="NCBI Taxonomy" id="35677"/>
    <lineage>
        <taxon>Eukaryota</taxon>
        <taxon>Sar</taxon>
        <taxon>Stramenopiles</taxon>
        <taxon>Ochrophyta</taxon>
        <taxon>Pelagophyceae</taxon>
        <taxon>Pelagomonadales</taxon>
        <taxon>Pelagomonadaceae</taxon>
        <taxon>Pelagomonas</taxon>
    </lineage>
</organism>
<dbReference type="Pfam" id="PF00507">
    <property type="entry name" value="Oxidored_q4"/>
    <property type="match status" value="1"/>
</dbReference>
<evidence type="ECO:0000256" key="9">
    <source>
        <dbReference type="ARBA" id="ARBA00023075"/>
    </source>
</evidence>
<keyword evidence="5 12" id="KW-0812">Transmembrane</keyword>
<evidence type="ECO:0000256" key="11">
    <source>
        <dbReference type="ARBA" id="ARBA00049551"/>
    </source>
</evidence>
<dbReference type="Gene3D" id="1.20.58.1610">
    <property type="entry name" value="NADH:ubiquinone/plastoquinone oxidoreductase, chain 3"/>
    <property type="match status" value="1"/>
</dbReference>
<dbReference type="FunFam" id="1.20.58.1610:FF:000004">
    <property type="entry name" value="NADH-quinone oxidoreductase subunit A"/>
    <property type="match status" value="1"/>
</dbReference>
<keyword evidence="8 12" id="KW-0520">NAD</keyword>
<geneLocation type="mitochondrion" evidence="13"/>
<dbReference type="GO" id="GO:0016651">
    <property type="term" value="F:oxidoreductase activity, acting on NAD(P)H"/>
    <property type="evidence" value="ECO:0007669"/>
    <property type="project" value="InterPro"/>
</dbReference>
<keyword evidence="12" id="KW-0249">Electron transport</keyword>
<evidence type="ECO:0000256" key="7">
    <source>
        <dbReference type="ARBA" id="ARBA00022989"/>
    </source>
</evidence>
<dbReference type="GO" id="GO:0008137">
    <property type="term" value="F:NADH dehydrogenase (ubiquinone) activity"/>
    <property type="evidence" value="ECO:0007669"/>
    <property type="project" value="UniProtKB-UniRule"/>
</dbReference>
<comment type="subcellular location">
    <subcellularLocation>
        <location evidence="1">Membrane</location>
        <topology evidence="1">Multi-pass membrane protein</topology>
    </subcellularLocation>
    <subcellularLocation>
        <location evidence="12">Mitochondrion membrane</location>
        <topology evidence="12">Multi-pass membrane protein</topology>
    </subcellularLocation>
</comment>
<dbReference type="GO" id="GO:0030964">
    <property type="term" value="C:NADH dehydrogenase complex"/>
    <property type="evidence" value="ECO:0007669"/>
    <property type="project" value="TreeGrafter"/>
</dbReference>
<feature type="transmembrane region" description="Helical" evidence="12">
    <location>
        <begin position="64"/>
        <end position="82"/>
    </location>
</feature>
<proteinExistence type="inferred from homology"/>
<keyword evidence="7 12" id="KW-1133">Transmembrane helix</keyword>
<evidence type="ECO:0000256" key="10">
    <source>
        <dbReference type="ARBA" id="ARBA00023136"/>
    </source>
</evidence>
<dbReference type="EMBL" id="MW438349">
    <property type="protein sequence ID" value="QQW50376.1"/>
    <property type="molecule type" value="Genomic_DNA"/>
</dbReference>
<evidence type="ECO:0000256" key="4">
    <source>
        <dbReference type="ARBA" id="ARBA00022448"/>
    </source>
</evidence>
<keyword evidence="4 12" id="KW-0813">Transport</keyword>
<keyword evidence="10 12" id="KW-0472">Membrane</keyword>
<dbReference type="RefSeq" id="YP_010152728.1">
    <property type="nucleotide sequence ID" value="NC_057168.1"/>
</dbReference>
<evidence type="ECO:0000313" key="13">
    <source>
        <dbReference type="EMBL" id="QQW50376.1"/>
    </source>
</evidence>
<evidence type="ECO:0000256" key="8">
    <source>
        <dbReference type="ARBA" id="ARBA00023027"/>
    </source>
</evidence>
<evidence type="ECO:0000256" key="12">
    <source>
        <dbReference type="RuleBase" id="RU003640"/>
    </source>
</evidence>
<dbReference type="InterPro" id="IPR038430">
    <property type="entry name" value="NDAH_ubi_oxred_su3_sf"/>
</dbReference>
<accession>A0A7U0KSH6</accession>
<keyword evidence="12" id="KW-0679">Respiratory chain</keyword>
<dbReference type="GeneID" id="67154261"/>
<dbReference type="InterPro" id="IPR023043">
    <property type="entry name" value="NAD(P)H_OxRDtase_bac/plastid"/>
</dbReference>
<evidence type="ECO:0000256" key="3">
    <source>
        <dbReference type="ARBA" id="ARBA00021007"/>
    </source>
</evidence>
<evidence type="ECO:0000256" key="6">
    <source>
        <dbReference type="ARBA" id="ARBA00022967"/>
    </source>
</evidence>
<dbReference type="GO" id="GO:0031966">
    <property type="term" value="C:mitochondrial membrane"/>
    <property type="evidence" value="ECO:0007669"/>
    <property type="project" value="UniProtKB-SubCell"/>
</dbReference>
<keyword evidence="6 12" id="KW-1278">Translocase</keyword>
<protein>
    <recommendedName>
        <fullName evidence="3 12">NADH-ubiquinone oxidoreductase chain 3</fullName>
        <ecNumber evidence="12">7.1.1.2</ecNumber>
    </recommendedName>
</protein>
<feature type="transmembrane region" description="Helical" evidence="12">
    <location>
        <begin position="12"/>
        <end position="35"/>
    </location>
</feature>
<comment type="function">
    <text evidence="12">Core subunit of the mitochondrial membrane respiratory chain NADH dehydrogenase (Complex I) which catalyzes electron transfer from NADH through the respiratory chain, using ubiquinone as an electron acceptor. Essential for the catalytic activity of complex I.</text>
</comment>
<dbReference type="HAMAP" id="MF_01394">
    <property type="entry name" value="NDH1_NuoA"/>
    <property type="match status" value="1"/>
</dbReference>
<evidence type="ECO:0000256" key="5">
    <source>
        <dbReference type="ARBA" id="ARBA00022692"/>
    </source>
</evidence>
<dbReference type="AlphaFoldDB" id="A0A7U0KSH6"/>
<keyword evidence="12 13" id="KW-0496">Mitochondrion</keyword>
<evidence type="ECO:0000256" key="2">
    <source>
        <dbReference type="ARBA" id="ARBA00008472"/>
    </source>
</evidence>
<keyword evidence="9 12" id="KW-0830">Ubiquinone</keyword>
<dbReference type="PANTHER" id="PTHR11058:SF9">
    <property type="entry name" value="NADH-UBIQUINONE OXIDOREDUCTASE CHAIN 3"/>
    <property type="match status" value="1"/>
</dbReference>
<dbReference type="EC" id="7.1.1.2" evidence="12"/>
<comment type="catalytic activity">
    <reaction evidence="11 12">
        <text>a ubiquinone + NADH + 5 H(+)(in) = a ubiquinol + NAD(+) + 4 H(+)(out)</text>
        <dbReference type="Rhea" id="RHEA:29091"/>
        <dbReference type="Rhea" id="RHEA-COMP:9565"/>
        <dbReference type="Rhea" id="RHEA-COMP:9566"/>
        <dbReference type="ChEBI" id="CHEBI:15378"/>
        <dbReference type="ChEBI" id="CHEBI:16389"/>
        <dbReference type="ChEBI" id="CHEBI:17976"/>
        <dbReference type="ChEBI" id="CHEBI:57540"/>
        <dbReference type="ChEBI" id="CHEBI:57945"/>
        <dbReference type="EC" id="7.1.1.2"/>
    </reaction>
</comment>
<sequence>MQTLFYEEYSPILVMAIVAIVLSVIILGASFLLAVQKPDTEKLSAYECGFDPYEDARNAFDVRFYIVAILFIIFDLEAMFLFPWVVSITHISSMGLWVMIDFLVELCIGFVYAWKIGALEWE</sequence>
<name>A0A7U0KSH6_9STRA</name>